<feature type="compositionally biased region" description="Low complexity" evidence="1">
    <location>
        <begin position="350"/>
        <end position="359"/>
    </location>
</feature>
<dbReference type="STRING" id="2004952.A0A2C5ZKH2"/>
<feature type="compositionally biased region" description="Basic and acidic residues" evidence="1">
    <location>
        <begin position="365"/>
        <end position="400"/>
    </location>
</feature>
<sequence length="986" mass="110159">MPRSRLIVKAALIWLSLFGPCTANPFPHGGVERRVNDDFVFRMDTRSPQELARDGGFRPHGSNWVNNPRAYYVERHYEGGPRGVKWAGDPESKDAVWESAFVSVAKRDLIKDYEKGGWVYEIVPFKNFIDAGLTQGEILAFGGVKWSQVRRFRWGPDPREEWILNPDFDESCLTSPLRGITPEPPHGMTYVQGSKDEQTGLDEWDSTDAQVEAEDFMEKLGIKFPPVFSPSKSANTLPGPGARVLADSEPSTTSSDSEEEMRSDSDKSDEESSSDDWFSEMMGGYKDKPAPKESLPNQVKEPIGAKPASKKLLTHGELSKEEPNSMDSFTSRPGSVDQAVPGGIHEDGNSRSSTSGGSSHAAEQAGRKPLDTIHKQDSLPSSDDSRKSTDEEQRQVKMHGESSSSSNKRPIEETSNLKDSASAVKLPKLFVEQAQKGGSSGPKDQKEASPPVKNEAMADKGAPGPSICKRDGTLCSVRQSDEMAREEFDKLAQQHGLTDEAFLKVASPGVTKGEYLTKLHQDLEILKMKESFADIAPATAPEDLKLAMPMTKNLDPYFKTGPEFETKLAKLRAKPEKAAGTAIALVMFPYWIFNAAVALSTTQTPLERVSAFTSIVPLVGCVSRSLADWERKNNQWDRNNPKHTASLTQEVFSVTTTECVTRDIAFFIPVVGLFVGLATAIQMVYDNLRVALTVKNPDFPAELVSELRFKGWAEICKNVSTGFTPEYIANLTNTYRSRSARLVYWKSQMTGELKHKTQTALQNSTDDEVKDLIRRENERGLNYLDDELCSGLSRLRDNIRGEAMMQLSRKLHLMALDYDEKLHDEWKPQFKNTPWSSNQNPMLLKLRSERDEHPLSNATASRELFATLDKLFDKKLGSVSEPVPSCRKVHQPAKYIKDPECTNPCGKYNNRDISWGETLEGQDVFGCVVYVNGRRTDARPPSCCMYKNSESRAIGLRLSEEPWKYPLGTRCFERGAMLKEDKFIYM</sequence>
<feature type="chain" id="PRO_5013174651" description="Enterotoxin" evidence="3">
    <location>
        <begin position="24"/>
        <end position="986"/>
    </location>
</feature>
<evidence type="ECO:0008006" key="6">
    <source>
        <dbReference type="Google" id="ProtNLM"/>
    </source>
</evidence>
<evidence type="ECO:0000313" key="5">
    <source>
        <dbReference type="Proteomes" id="UP000226431"/>
    </source>
</evidence>
<keyword evidence="2" id="KW-0472">Membrane</keyword>
<gene>
    <name evidence="4" type="ORF">CDD80_2141</name>
</gene>
<feature type="transmembrane region" description="Helical" evidence="2">
    <location>
        <begin position="664"/>
        <end position="685"/>
    </location>
</feature>
<feature type="compositionally biased region" description="Acidic residues" evidence="1">
    <location>
        <begin position="267"/>
        <end position="278"/>
    </location>
</feature>
<comment type="caution">
    <text evidence="4">The sequence shown here is derived from an EMBL/GenBank/DDBJ whole genome shotgun (WGS) entry which is preliminary data.</text>
</comment>
<dbReference type="EMBL" id="NJES01000020">
    <property type="protein sequence ID" value="PHH80300.1"/>
    <property type="molecule type" value="Genomic_DNA"/>
</dbReference>
<keyword evidence="2" id="KW-1133">Transmembrane helix</keyword>
<keyword evidence="2" id="KW-0812">Transmembrane</keyword>
<evidence type="ECO:0000256" key="3">
    <source>
        <dbReference type="SAM" id="SignalP"/>
    </source>
</evidence>
<dbReference type="Proteomes" id="UP000226431">
    <property type="component" value="Unassembled WGS sequence"/>
</dbReference>
<reference evidence="4 5" key="1">
    <citation type="submission" date="2017-06" db="EMBL/GenBank/DDBJ databases">
        <title>Ant-infecting Ophiocordyceps genomes reveal a high diversity of potential behavioral manipulation genes and a possible major role for enterotoxins.</title>
        <authorList>
            <person name="De Bekker C."/>
            <person name="Evans H.C."/>
            <person name="Brachmann A."/>
            <person name="Hughes D.P."/>
        </authorList>
    </citation>
    <scope>NUCLEOTIDE SEQUENCE [LARGE SCALE GENOMIC DNA]</scope>
    <source>
        <strain evidence="4 5">Map16</strain>
    </source>
</reference>
<name>A0A2C5ZKH2_9HYPO</name>
<dbReference type="SUPFAM" id="SSF56399">
    <property type="entry name" value="ADP-ribosylation"/>
    <property type="match status" value="1"/>
</dbReference>
<keyword evidence="5" id="KW-1185">Reference proteome</keyword>
<accession>A0A2C5ZKH2</accession>
<evidence type="ECO:0000256" key="1">
    <source>
        <dbReference type="SAM" id="MobiDB-lite"/>
    </source>
</evidence>
<dbReference type="Gene3D" id="3.90.210.10">
    <property type="entry name" value="Heat-Labile Enterotoxin, subunit A"/>
    <property type="match status" value="1"/>
</dbReference>
<feature type="region of interest" description="Disordered" evidence="1">
    <location>
        <begin position="229"/>
        <end position="467"/>
    </location>
</feature>
<organism evidence="4 5">
    <name type="scientific">Ophiocordyceps camponoti-rufipedis</name>
    <dbReference type="NCBI Taxonomy" id="2004952"/>
    <lineage>
        <taxon>Eukaryota</taxon>
        <taxon>Fungi</taxon>
        <taxon>Dikarya</taxon>
        <taxon>Ascomycota</taxon>
        <taxon>Pezizomycotina</taxon>
        <taxon>Sordariomycetes</taxon>
        <taxon>Hypocreomycetidae</taxon>
        <taxon>Hypocreales</taxon>
        <taxon>Ophiocordycipitaceae</taxon>
        <taxon>Ophiocordyceps</taxon>
    </lineage>
</organism>
<dbReference type="AlphaFoldDB" id="A0A2C5ZKH2"/>
<evidence type="ECO:0000313" key="4">
    <source>
        <dbReference type="EMBL" id="PHH80300.1"/>
    </source>
</evidence>
<feature type="signal peptide" evidence="3">
    <location>
        <begin position="1"/>
        <end position="23"/>
    </location>
</feature>
<protein>
    <recommendedName>
        <fullName evidence="6">Enterotoxin</fullName>
    </recommendedName>
</protein>
<evidence type="ECO:0000256" key="2">
    <source>
        <dbReference type="SAM" id="Phobius"/>
    </source>
</evidence>
<keyword evidence="3" id="KW-0732">Signal</keyword>
<proteinExistence type="predicted"/>